<evidence type="ECO:0000256" key="3">
    <source>
        <dbReference type="SAM" id="SignalP"/>
    </source>
</evidence>
<evidence type="ECO:0000313" key="6">
    <source>
        <dbReference type="Proteomes" id="UP000250163"/>
    </source>
</evidence>
<evidence type="ECO:0000259" key="4">
    <source>
        <dbReference type="Pfam" id="PF00127"/>
    </source>
</evidence>
<dbReference type="InterPro" id="IPR050845">
    <property type="entry name" value="Cu-binding_ET"/>
</dbReference>
<keyword evidence="6" id="KW-1185">Reference proteome</keyword>
<dbReference type="GO" id="GO:0005507">
    <property type="term" value="F:copper ion binding"/>
    <property type="evidence" value="ECO:0007669"/>
    <property type="project" value="InterPro"/>
</dbReference>
<evidence type="ECO:0000256" key="1">
    <source>
        <dbReference type="ARBA" id="ARBA00022723"/>
    </source>
</evidence>
<dbReference type="Pfam" id="PF00127">
    <property type="entry name" value="Copper-bind"/>
    <property type="match status" value="1"/>
</dbReference>
<protein>
    <recommendedName>
        <fullName evidence="4">Blue (type 1) copper domain-containing protein</fullName>
    </recommendedName>
</protein>
<dbReference type="InterPro" id="IPR000923">
    <property type="entry name" value="BlueCu_1"/>
</dbReference>
<dbReference type="InterPro" id="IPR008972">
    <property type="entry name" value="Cupredoxin"/>
</dbReference>
<feature type="signal peptide" evidence="3">
    <location>
        <begin position="1"/>
        <end position="21"/>
    </location>
</feature>
<gene>
    <name evidence="5" type="ORF">MORIYA_1743</name>
</gene>
<evidence type="ECO:0000313" key="5">
    <source>
        <dbReference type="EMBL" id="SQD78221.1"/>
    </source>
</evidence>
<dbReference type="PANTHER" id="PTHR38439">
    <property type="entry name" value="AURACYANIN-B"/>
    <property type="match status" value="1"/>
</dbReference>
<proteinExistence type="predicted"/>
<reference evidence="6" key="1">
    <citation type="submission" date="2018-05" db="EMBL/GenBank/DDBJ databases">
        <authorList>
            <person name="Cea G.-C."/>
            <person name="William W."/>
        </authorList>
    </citation>
    <scope>NUCLEOTIDE SEQUENCE [LARGE SCALE GENOMIC DNA]</scope>
    <source>
        <strain evidence="6">DB21MT 5</strain>
    </source>
</reference>
<dbReference type="AlphaFoldDB" id="A0A330LQH3"/>
<feature type="chain" id="PRO_5016279423" description="Blue (type 1) copper domain-containing protein" evidence="3">
    <location>
        <begin position="22"/>
        <end position="170"/>
    </location>
</feature>
<dbReference type="Proteomes" id="UP000250163">
    <property type="component" value="Chromosome MORIYA"/>
</dbReference>
<feature type="domain" description="Blue (type 1) copper" evidence="4">
    <location>
        <begin position="64"/>
        <end position="169"/>
    </location>
</feature>
<name>A0A330LQH3_9GAMM</name>
<dbReference type="Gene3D" id="2.60.40.420">
    <property type="entry name" value="Cupredoxins - blue copper proteins"/>
    <property type="match status" value="1"/>
</dbReference>
<keyword evidence="1" id="KW-0479">Metal-binding</keyword>
<dbReference type="EMBL" id="LS483250">
    <property type="protein sequence ID" value="SQD78221.1"/>
    <property type="molecule type" value="Genomic_DNA"/>
</dbReference>
<dbReference type="GO" id="GO:0009055">
    <property type="term" value="F:electron transfer activity"/>
    <property type="evidence" value="ECO:0007669"/>
    <property type="project" value="InterPro"/>
</dbReference>
<dbReference type="RefSeq" id="WP_112714253.1">
    <property type="nucleotide sequence ID" value="NZ_LS483250.1"/>
</dbReference>
<dbReference type="CDD" id="cd04211">
    <property type="entry name" value="Cupredoxin_like_2"/>
    <property type="match status" value="1"/>
</dbReference>
<accession>A0A330LQH3</accession>
<dbReference type="KEGG" id="mya:MORIYA_1743"/>
<sequence length="170" mass="18130">MKATKTLPILLLSLLPSLVFAGGGHGADNSTGHGAGHNMTGMMDMTNSASGQPGKAADITRTIDITMNDNMRFTPSQIHVNAGETIRFFVKNAGKISHELVIGSTEALGKHAQMMRDMPEMQHAESNMLSLGSGQRGGLIWQFTQAGYVDFACLLPGHREAGMKGTIMVM</sequence>
<evidence type="ECO:0000256" key="2">
    <source>
        <dbReference type="ARBA" id="ARBA00023008"/>
    </source>
</evidence>
<keyword evidence="3" id="KW-0732">Signal</keyword>
<dbReference type="OrthoDB" id="9816061at2"/>
<organism evidence="5 6">
    <name type="scientific">Moritella yayanosii</name>
    <dbReference type="NCBI Taxonomy" id="69539"/>
    <lineage>
        <taxon>Bacteria</taxon>
        <taxon>Pseudomonadati</taxon>
        <taxon>Pseudomonadota</taxon>
        <taxon>Gammaproteobacteria</taxon>
        <taxon>Alteromonadales</taxon>
        <taxon>Moritellaceae</taxon>
        <taxon>Moritella</taxon>
    </lineage>
</organism>
<dbReference type="SUPFAM" id="SSF49503">
    <property type="entry name" value="Cupredoxins"/>
    <property type="match status" value="1"/>
</dbReference>
<dbReference type="PANTHER" id="PTHR38439:SF3">
    <property type="entry name" value="COPPER-RESISTANT CUPROPROTEIN COPI"/>
    <property type="match status" value="1"/>
</dbReference>
<keyword evidence="2" id="KW-0186">Copper</keyword>